<dbReference type="STRING" id="633813.SAMN04488087_0681"/>
<organism evidence="2 3">
    <name type="scientific">Rhodothermus profundi</name>
    <dbReference type="NCBI Taxonomy" id="633813"/>
    <lineage>
        <taxon>Bacteria</taxon>
        <taxon>Pseudomonadati</taxon>
        <taxon>Rhodothermota</taxon>
        <taxon>Rhodothermia</taxon>
        <taxon>Rhodothermales</taxon>
        <taxon>Rhodothermaceae</taxon>
        <taxon>Rhodothermus</taxon>
    </lineage>
</organism>
<name>A0A1M6QM51_9BACT</name>
<dbReference type="Proteomes" id="UP000185812">
    <property type="component" value="Unassembled WGS sequence"/>
</dbReference>
<dbReference type="RefSeq" id="WP_072714602.1">
    <property type="nucleotide sequence ID" value="NZ_FRAU01000001.1"/>
</dbReference>
<dbReference type="AlphaFoldDB" id="A0A1M6QM51"/>
<gene>
    <name evidence="2" type="ORF">SAMN04488087_0681</name>
</gene>
<reference evidence="3" key="1">
    <citation type="submission" date="2016-11" db="EMBL/GenBank/DDBJ databases">
        <authorList>
            <person name="Varghese N."/>
            <person name="Submissions S."/>
        </authorList>
    </citation>
    <scope>NUCLEOTIDE SEQUENCE [LARGE SCALE GENOMIC DNA]</scope>
    <source>
        <strain evidence="3">DSM 22212</strain>
    </source>
</reference>
<accession>A0A1M6QM51</accession>
<dbReference type="InterPro" id="IPR018914">
    <property type="entry name" value="DUF2480"/>
</dbReference>
<evidence type="ECO:0000256" key="1">
    <source>
        <dbReference type="SAM" id="MobiDB-lite"/>
    </source>
</evidence>
<proteinExistence type="predicted"/>
<dbReference type="OrthoDB" id="9803040at2"/>
<protein>
    <recommendedName>
        <fullName evidence="4">DUF2480 family protein</fullName>
    </recommendedName>
</protein>
<dbReference type="EMBL" id="FRAU01000001">
    <property type="protein sequence ID" value="SHK21324.1"/>
    <property type="molecule type" value="Genomic_DNA"/>
</dbReference>
<evidence type="ECO:0000313" key="2">
    <source>
        <dbReference type="EMBL" id="SHK21324.1"/>
    </source>
</evidence>
<evidence type="ECO:0008006" key="4">
    <source>
        <dbReference type="Google" id="ProtNLM"/>
    </source>
</evidence>
<keyword evidence="3" id="KW-1185">Reference proteome</keyword>
<feature type="region of interest" description="Disordered" evidence="1">
    <location>
        <begin position="169"/>
        <end position="190"/>
    </location>
</feature>
<dbReference type="Pfam" id="PF10652">
    <property type="entry name" value="DUF2480"/>
    <property type="match status" value="1"/>
</dbReference>
<sequence>MEPIVNRVAQSDIVVYNLEALWDGHPIVELDLAPFLEEGLILREKPFRQQVQAHDWSQYADQHVAIYCSTEAIVPIWAYMLVATRLHGIARSVAFGRRDDLLRNYFVRALEREDWSAYRDRIVVVKGCASRVVPVDAYVQAVHHLQQVARKVMYGEPCSSVPLWRRPEARSQPTARAVRPALPDRGTSLS</sequence>
<evidence type="ECO:0000313" key="3">
    <source>
        <dbReference type="Proteomes" id="UP000185812"/>
    </source>
</evidence>